<evidence type="ECO:0000313" key="6">
    <source>
        <dbReference type="EMBL" id="KAJ4459348.1"/>
    </source>
</evidence>
<comment type="similarity">
    <text evidence="1">Belongs to the protein disulfide isomerase family.</text>
</comment>
<comment type="caution">
    <text evidence="6">The sequence shown here is derived from an EMBL/GenBank/DDBJ whole genome shotgun (WGS) entry which is preliminary data.</text>
</comment>
<dbReference type="Pfam" id="PF00085">
    <property type="entry name" value="Thioredoxin"/>
    <property type="match status" value="1"/>
</dbReference>
<sequence length="776" mass="85592">MRKASHERFHIMLGLSPRRVPTPPRVGAYQVAFGQSVHTLGTLTWVPARVLTQGWSLHVPSRGGSPPRTVGQLAAVRFQHEALAPLIFPWVLLDAPGVESTIPPTTSRTPQALPWTHVATDALYRWYQDRHWLIACWRASPGERRPIAPSRPPERIPGEVTLPPTQEIAQLFVLTSPFALWEACGPLGAPKRLPVPDDLDPLHGLHSWDILLTLCSLTAPAFRELYRNLDHNGLRAFRRPIAEELASSPRGLELHTPAGELSPLSCPRLTFTLPTEDGSACFGAGSEQSNITLVRVALFSENGVFRYQTHQLVQFRTPEPGDLPSGPDFGHHDQCVGVAEVNEGGSGPEAITIKMRLFRRCDDPPQDGGPWQVTKIGCPFEIVRAWLIVNSLIPRRPDPTLLFHSLFFLSILCFSFAAPAAPDPVTHSGTLAQIQASTTEKVVFFVDHSEKSEAALKIAEKLLNKFVKEGITDWEIWKCDCVINAEECRTANFVSFPYVFENTAASGIEQFQGPIKFGAIWKDIKFRRTAVTNPEDVLAFTSEDGLYAHLDQTRRSVLVKFYEKWCSHCNAFKPTFQKAATQFRGQVDFAEVECATAKDFCAHNDIKSYPTLILFTGEDKIAYDQPSRDIHSIEEFLHSADPTLRSKASTAGSSAPQQPATPTSPQAPAPVRSAGTPTSSSAPQQPEAVPASPQAPSSTIVPPSETPAATSVTPDVQRQEPERMKVISEEPAAPRPNSAIAKLTQLVLQQQEQIDELKRRLSRLEVELAQTRDDGL</sequence>
<accession>A0ABQ8UM47</accession>
<feature type="compositionally biased region" description="Basic and acidic residues" evidence="4">
    <location>
        <begin position="717"/>
        <end position="728"/>
    </location>
</feature>
<feature type="compositionally biased region" description="Polar residues" evidence="4">
    <location>
        <begin position="694"/>
        <end position="716"/>
    </location>
</feature>
<dbReference type="InterPro" id="IPR051063">
    <property type="entry name" value="PDI"/>
</dbReference>
<name>A0ABQ8UM47_9EUKA</name>
<organism evidence="6 7">
    <name type="scientific">Paratrimastix pyriformis</name>
    <dbReference type="NCBI Taxonomy" id="342808"/>
    <lineage>
        <taxon>Eukaryota</taxon>
        <taxon>Metamonada</taxon>
        <taxon>Preaxostyla</taxon>
        <taxon>Paratrimastigidae</taxon>
        <taxon>Paratrimastix</taxon>
    </lineage>
</organism>
<evidence type="ECO:0000259" key="5">
    <source>
        <dbReference type="PROSITE" id="PS51352"/>
    </source>
</evidence>
<dbReference type="EMBL" id="JAPMOS010000020">
    <property type="protein sequence ID" value="KAJ4459348.1"/>
    <property type="molecule type" value="Genomic_DNA"/>
</dbReference>
<dbReference type="SUPFAM" id="SSF52833">
    <property type="entry name" value="Thioredoxin-like"/>
    <property type="match status" value="1"/>
</dbReference>
<evidence type="ECO:0000256" key="1">
    <source>
        <dbReference type="ARBA" id="ARBA00006347"/>
    </source>
</evidence>
<feature type="domain" description="Thioredoxin" evidence="5">
    <location>
        <begin position="515"/>
        <end position="645"/>
    </location>
</feature>
<dbReference type="CDD" id="cd02961">
    <property type="entry name" value="PDI_a_family"/>
    <property type="match status" value="1"/>
</dbReference>
<keyword evidence="7" id="KW-1185">Reference proteome</keyword>
<feature type="coiled-coil region" evidence="3">
    <location>
        <begin position="740"/>
        <end position="774"/>
    </location>
</feature>
<evidence type="ECO:0000313" key="7">
    <source>
        <dbReference type="Proteomes" id="UP001141327"/>
    </source>
</evidence>
<dbReference type="Proteomes" id="UP001141327">
    <property type="component" value="Unassembled WGS sequence"/>
</dbReference>
<gene>
    <name evidence="6" type="ORF">PAPYR_4644</name>
</gene>
<dbReference type="Gene3D" id="3.40.30.10">
    <property type="entry name" value="Glutaredoxin"/>
    <property type="match status" value="1"/>
</dbReference>
<feature type="compositionally biased region" description="Polar residues" evidence="4">
    <location>
        <begin position="675"/>
        <end position="684"/>
    </location>
</feature>
<dbReference type="PANTHER" id="PTHR45672:SF3">
    <property type="entry name" value="THIOREDOXIN DOMAIN-CONTAINING PROTEIN 5"/>
    <property type="match status" value="1"/>
</dbReference>
<dbReference type="PANTHER" id="PTHR45672">
    <property type="entry name" value="PROTEIN DISULFIDE-ISOMERASE C17H9.14C-RELATED"/>
    <property type="match status" value="1"/>
</dbReference>
<feature type="compositionally biased region" description="Low complexity" evidence="4">
    <location>
        <begin position="653"/>
        <end position="670"/>
    </location>
</feature>
<reference evidence="6" key="1">
    <citation type="journal article" date="2022" name="bioRxiv">
        <title>Genomics of Preaxostyla Flagellates Illuminates Evolutionary Transitions and the Path Towards Mitochondrial Loss.</title>
        <authorList>
            <person name="Novak L.V.F."/>
            <person name="Treitli S.C."/>
            <person name="Pyrih J."/>
            <person name="Halakuc P."/>
            <person name="Pipaliya S.V."/>
            <person name="Vacek V."/>
            <person name="Brzon O."/>
            <person name="Soukal P."/>
            <person name="Eme L."/>
            <person name="Dacks J.B."/>
            <person name="Karnkowska A."/>
            <person name="Elias M."/>
            <person name="Hampl V."/>
        </authorList>
    </citation>
    <scope>NUCLEOTIDE SEQUENCE</scope>
    <source>
        <strain evidence="6">RCP-MX</strain>
    </source>
</reference>
<proteinExistence type="inferred from homology"/>
<dbReference type="InterPro" id="IPR036249">
    <property type="entry name" value="Thioredoxin-like_sf"/>
</dbReference>
<protein>
    <recommendedName>
        <fullName evidence="5">Thioredoxin domain-containing protein</fullName>
    </recommendedName>
</protein>
<keyword evidence="3" id="KW-0175">Coiled coil</keyword>
<evidence type="ECO:0000256" key="2">
    <source>
        <dbReference type="ARBA" id="ARBA00022729"/>
    </source>
</evidence>
<dbReference type="InterPro" id="IPR013766">
    <property type="entry name" value="Thioredoxin_domain"/>
</dbReference>
<feature type="region of interest" description="Disordered" evidence="4">
    <location>
        <begin position="645"/>
        <end position="737"/>
    </location>
</feature>
<keyword evidence="2" id="KW-0732">Signal</keyword>
<evidence type="ECO:0000256" key="4">
    <source>
        <dbReference type="SAM" id="MobiDB-lite"/>
    </source>
</evidence>
<dbReference type="PROSITE" id="PS51352">
    <property type="entry name" value="THIOREDOXIN_2"/>
    <property type="match status" value="1"/>
</dbReference>
<evidence type="ECO:0000256" key="3">
    <source>
        <dbReference type="SAM" id="Coils"/>
    </source>
</evidence>